<feature type="transmembrane region" description="Helical" evidence="2">
    <location>
        <begin position="163"/>
        <end position="189"/>
    </location>
</feature>
<keyword evidence="2" id="KW-1133">Transmembrane helix</keyword>
<dbReference type="Pfam" id="PF26059">
    <property type="entry name" value="DUF8020"/>
    <property type="match status" value="1"/>
</dbReference>
<keyword evidence="3" id="KW-0732">Signal</keyword>
<organism evidence="5 6">
    <name type="scientific">Nocardia wallacei</name>
    <dbReference type="NCBI Taxonomy" id="480035"/>
    <lineage>
        <taxon>Bacteria</taxon>
        <taxon>Bacillati</taxon>
        <taxon>Actinomycetota</taxon>
        <taxon>Actinomycetes</taxon>
        <taxon>Mycobacteriales</taxon>
        <taxon>Nocardiaceae</taxon>
        <taxon>Nocardia</taxon>
    </lineage>
</organism>
<feature type="signal peptide" evidence="3">
    <location>
        <begin position="1"/>
        <end position="26"/>
    </location>
</feature>
<evidence type="ECO:0000259" key="4">
    <source>
        <dbReference type="Pfam" id="PF26059"/>
    </source>
</evidence>
<protein>
    <recommendedName>
        <fullName evidence="4">DUF8020 domain-containing protein</fullName>
    </recommendedName>
</protein>
<feature type="transmembrane region" description="Helical" evidence="2">
    <location>
        <begin position="201"/>
        <end position="227"/>
    </location>
</feature>
<accession>A0A7G1KYI4</accession>
<evidence type="ECO:0000313" key="5">
    <source>
        <dbReference type="EMBL" id="BCK59069.1"/>
    </source>
</evidence>
<feature type="domain" description="DUF8020" evidence="4">
    <location>
        <begin position="40"/>
        <end position="119"/>
    </location>
</feature>
<dbReference type="InterPro" id="IPR058333">
    <property type="entry name" value="DUF8020"/>
</dbReference>
<dbReference type="RefSeq" id="WP_187685717.1">
    <property type="nucleotide sequence ID" value="NZ_AP023396.1"/>
</dbReference>
<name>A0A7G1KYI4_9NOCA</name>
<proteinExistence type="predicted"/>
<keyword evidence="6" id="KW-1185">Reference proteome</keyword>
<gene>
    <name evidence="5" type="ORF">NWFMUON74_68410</name>
</gene>
<dbReference type="EMBL" id="AP023396">
    <property type="protein sequence ID" value="BCK59069.1"/>
    <property type="molecule type" value="Genomic_DNA"/>
</dbReference>
<feature type="chain" id="PRO_5028813788" description="DUF8020 domain-containing protein" evidence="3">
    <location>
        <begin position="27"/>
        <end position="278"/>
    </location>
</feature>
<reference evidence="5 6" key="1">
    <citation type="submission" date="2020-08" db="EMBL/GenBank/DDBJ databases">
        <title>Genome Sequencing of Nocardia wallacei strain FMUON74 and assembly.</title>
        <authorList>
            <person name="Toyokawa M."/>
            <person name="Uesaka K."/>
        </authorList>
    </citation>
    <scope>NUCLEOTIDE SEQUENCE [LARGE SCALE GENOMIC DNA]</scope>
    <source>
        <strain evidence="5 6">FMUON74</strain>
    </source>
</reference>
<evidence type="ECO:0000256" key="1">
    <source>
        <dbReference type="SAM" id="MobiDB-lite"/>
    </source>
</evidence>
<dbReference type="KEGG" id="nwl:NWFMUON74_68410"/>
<dbReference type="AlphaFoldDB" id="A0A7G1KYI4"/>
<feature type="compositionally biased region" description="Pro residues" evidence="1">
    <location>
        <begin position="260"/>
        <end position="271"/>
    </location>
</feature>
<feature type="region of interest" description="Disordered" evidence="1">
    <location>
        <begin position="249"/>
        <end position="278"/>
    </location>
</feature>
<keyword evidence="2" id="KW-0812">Transmembrane</keyword>
<evidence type="ECO:0000256" key="3">
    <source>
        <dbReference type="SAM" id="SignalP"/>
    </source>
</evidence>
<sequence length="278" mass="27272">MMFRASTAAGAMVIGAMTIAGGTAYAQPAPVPAQTDVDYINYDSRVVGRTVVTELTDGTFELVDKPGAAPGRSQQVLQVKNRAGHVALEMPLNFRLAGVPIPVTAAVEDDNTVLALTPERPEGIDTSHPLAAVVQPIASPVENQRAVNDFATKLSLGAGVGTAIGAVIGVVLGIGIGTVLGLAAGAVVGCAATTVGCPAGLLVGGVVGLLAGPVVGAIGLGIVGAAIGSGPTVSTAGVEMLNTLQAPPGTTPWADLAQPPGNPVQPAPATPQPAAVAP</sequence>
<evidence type="ECO:0000256" key="2">
    <source>
        <dbReference type="SAM" id="Phobius"/>
    </source>
</evidence>
<dbReference type="GeneID" id="80351222"/>
<dbReference type="Proteomes" id="UP000516173">
    <property type="component" value="Chromosome"/>
</dbReference>
<evidence type="ECO:0000313" key="6">
    <source>
        <dbReference type="Proteomes" id="UP000516173"/>
    </source>
</evidence>
<keyword evidence="2" id="KW-0472">Membrane</keyword>